<evidence type="ECO:0000313" key="3">
    <source>
        <dbReference type="EMBL" id="CAD8763745.1"/>
    </source>
</evidence>
<dbReference type="AlphaFoldDB" id="A0A7S0YD02"/>
<reference evidence="3" key="1">
    <citation type="submission" date="2021-01" db="EMBL/GenBank/DDBJ databases">
        <authorList>
            <person name="Corre E."/>
            <person name="Pelletier E."/>
            <person name="Niang G."/>
            <person name="Scheremetjew M."/>
            <person name="Finn R."/>
            <person name="Kale V."/>
            <person name="Holt S."/>
            <person name="Cochrane G."/>
            <person name="Meng A."/>
            <person name="Brown T."/>
            <person name="Cohen L."/>
        </authorList>
    </citation>
    <scope>NUCLEOTIDE SEQUENCE</scope>
    <source>
        <strain evidence="3">SAG 63-3</strain>
    </source>
</reference>
<feature type="region of interest" description="Disordered" evidence="1">
    <location>
        <begin position="309"/>
        <end position="340"/>
    </location>
</feature>
<gene>
    <name evidence="3" type="ORF">PPAR00522_LOCUS128</name>
</gene>
<protein>
    <recommendedName>
        <fullName evidence="2">DUF7906 domain-containing protein</fullName>
    </recommendedName>
</protein>
<evidence type="ECO:0000256" key="1">
    <source>
        <dbReference type="SAM" id="MobiDB-lite"/>
    </source>
</evidence>
<proteinExistence type="predicted"/>
<evidence type="ECO:0000259" key="2">
    <source>
        <dbReference type="Pfam" id="PF25483"/>
    </source>
</evidence>
<feature type="compositionally biased region" description="Low complexity" evidence="1">
    <location>
        <begin position="406"/>
        <end position="421"/>
    </location>
</feature>
<sequence>MRKFSQLIRMKYFPLFVLLFLFSTSFIFDRCDAVLFSGKRSSSAKKLVEELAEVIARSPTVHSGVQVSDPFSDFSDAKQREWSWNNGMKLLKLASLMRHATRPLLDIEIQLVGFEPGQGSSPNAAPAALQRYLDSVSEDLHAWAQQQALLEEDLTPVGFLGSLGAVLEPEAHMTVVVPRIRFSVTSAPASVFPALSSAISREVADQKNRNSFVSSSSSSSSFSNRGGGVHAIQIPYTSVDDILRPLVLAGTMQRRQPLLKSLLAAAAASNGAAGDRAPAADAETFSSPSSPFFTLFLLNLPDPGLPLVFTSPADSHSPSSSFSPNAPPTPGDGQGAGGMWVGTQGPYAWVDVGSAGRAGFGHSLSPSRSALAAALHVARQTEDAHTSRALLGGGLLGSGLDSSSLGSYNSSSSSSSSSSASTPPAKTLRRQKAYGGALRDSLALSRFFHRSDRGGSEDHELMSELAALSLSAVEHLAWPPLLHSHPVARGVKSYNPREPAFSSHVEVVVMRIQSGVVPARIRTTADSDPALDPPSPVDVEELKRVLNAPAGLFFKGQEGEKSWDVSVRDVTVPLAKCDICAAAFYGSIRLVASSSASQLTSSHSTPALSLPRTPILDRHQLHSSLSEHLPEILLSAGITPSSPTHTVLPVLLFDLSATETRSIQIGGSSPVAAFSDMVVAVSTSSKSDSAALLPSKSVAPPHTALTTPVLTAILQTGWAIPHTALRFRAASGVSTDHRWVAAATRAAAAASGQLPWAQAAAMVRNPVVLALDAVLVRAARVLEALATHSPDGTTAFLEKKVPSWRRVVDSRVNMLLVKSQMIEALIRRSDWHAASAVALTIHHDVLELERMARRLDVDMTPKIECLNRTTGLDLAKYPFLAVLGAAAILYALRPSAVVEKRYERMM</sequence>
<feature type="domain" description="DUF7906" evidence="2">
    <location>
        <begin position="106"/>
        <end position="389"/>
    </location>
</feature>
<organism evidence="3">
    <name type="scientific">Polytomella parva</name>
    <dbReference type="NCBI Taxonomy" id="51329"/>
    <lineage>
        <taxon>Eukaryota</taxon>
        <taxon>Viridiplantae</taxon>
        <taxon>Chlorophyta</taxon>
        <taxon>core chlorophytes</taxon>
        <taxon>Chlorophyceae</taxon>
        <taxon>CS clade</taxon>
        <taxon>Chlamydomonadales</taxon>
        <taxon>Chlamydomonadaceae</taxon>
        <taxon>Polytomella</taxon>
    </lineage>
</organism>
<dbReference type="EMBL" id="HBFM01000197">
    <property type="protein sequence ID" value="CAD8763745.1"/>
    <property type="molecule type" value="Transcribed_RNA"/>
</dbReference>
<dbReference type="PANTHER" id="PTHR31515:SF4">
    <property type="entry name" value="TRANSMEMBRANE PROTEIN"/>
    <property type="match status" value="1"/>
</dbReference>
<name>A0A7S0YD02_9CHLO</name>
<dbReference type="InterPro" id="IPR057228">
    <property type="entry name" value="DUF7906"/>
</dbReference>
<dbReference type="Pfam" id="PF25483">
    <property type="entry name" value="DUF7906"/>
    <property type="match status" value="1"/>
</dbReference>
<accession>A0A7S0YD02</accession>
<feature type="region of interest" description="Disordered" evidence="1">
    <location>
        <begin position="406"/>
        <end position="432"/>
    </location>
</feature>
<dbReference type="PANTHER" id="PTHR31515">
    <property type="entry name" value="TRANSMEMBRANE PROTEIN-RELATED"/>
    <property type="match status" value="1"/>
</dbReference>
<feature type="compositionally biased region" description="Low complexity" evidence="1">
    <location>
        <begin position="309"/>
        <end position="324"/>
    </location>
</feature>